<comment type="caution">
    <text evidence="2">The sequence shown here is derived from an EMBL/GenBank/DDBJ whole genome shotgun (WGS) entry which is preliminary data.</text>
</comment>
<organism evidence="2 3">
    <name type="scientific">Streptomyces tubercidicus</name>
    <dbReference type="NCBI Taxonomy" id="47759"/>
    <lineage>
        <taxon>Bacteria</taxon>
        <taxon>Bacillati</taxon>
        <taxon>Actinomycetota</taxon>
        <taxon>Actinomycetes</taxon>
        <taxon>Kitasatosporales</taxon>
        <taxon>Streptomycetaceae</taxon>
        <taxon>Streptomyces</taxon>
    </lineage>
</organism>
<keyword evidence="3" id="KW-1185">Reference proteome</keyword>
<feature type="transmembrane region" description="Helical" evidence="1">
    <location>
        <begin position="20"/>
        <end position="39"/>
    </location>
</feature>
<sequence length="151" mass="16332">MPGSTARGREVEETGKVSGWLGVAAAVVGLLAFFGITNVDELQRKLNPDSTNAAACKRADQAYKSYQEVTIYSSKAGAARAYAEELRHVVSATDNEELQAAFRANITSSELYAQARDSEAPYLDRVKLGVKIITDRGAWRSLCGELEKESG</sequence>
<gene>
    <name evidence="2" type="ORF">Stube_31030</name>
</gene>
<evidence type="ECO:0000256" key="1">
    <source>
        <dbReference type="SAM" id="Phobius"/>
    </source>
</evidence>
<dbReference type="Proteomes" id="UP000431826">
    <property type="component" value="Unassembled WGS sequence"/>
</dbReference>
<name>A0A640USL8_9ACTN</name>
<evidence type="ECO:0000313" key="2">
    <source>
        <dbReference type="EMBL" id="GFE38430.1"/>
    </source>
</evidence>
<proteinExistence type="predicted"/>
<dbReference type="EMBL" id="BLIR01000001">
    <property type="protein sequence ID" value="GFE38430.1"/>
    <property type="molecule type" value="Genomic_DNA"/>
</dbReference>
<reference evidence="2 3" key="1">
    <citation type="submission" date="2019-12" db="EMBL/GenBank/DDBJ databases">
        <title>Whole genome shotgun sequence of Streptomyces tubercidicus NBRC 13090.</title>
        <authorList>
            <person name="Ichikawa N."/>
            <person name="Kimura A."/>
            <person name="Kitahashi Y."/>
            <person name="Komaki H."/>
            <person name="Tamura T."/>
        </authorList>
    </citation>
    <scope>NUCLEOTIDE SEQUENCE [LARGE SCALE GENOMIC DNA]</scope>
    <source>
        <strain evidence="2 3">NBRC 13090</strain>
    </source>
</reference>
<keyword evidence="1" id="KW-0472">Membrane</keyword>
<evidence type="ECO:0000313" key="3">
    <source>
        <dbReference type="Proteomes" id="UP000431826"/>
    </source>
</evidence>
<accession>A0A640USL8</accession>
<keyword evidence="1" id="KW-1133">Transmembrane helix</keyword>
<keyword evidence="1" id="KW-0812">Transmembrane</keyword>
<dbReference type="AlphaFoldDB" id="A0A640USL8"/>
<protein>
    <submittedName>
        <fullName evidence="2">Uncharacterized protein</fullName>
    </submittedName>
</protein>